<evidence type="ECO:0000313" key="5">
    <source>
        <dbReference type="Proteomes" id="UP000780801"/>
    </source>
</evidence>
<feature type="compositionally biased region" description="Low complexity" evidence="2">
    <location>
        <begin position="1027"/>
        <end position="1036"/>
    </location>
</feature>
<dbReference type="SUPFAM" id="SSF54791">
    <property type="entry name" value="Eukaryotic type KH-domain (KH-domain type I)"/>
    <property type="match status" value="3"/>
</dbReference>
<feature type="region of interest" description="Disordered" evidence="2">
    <location>
        <begin position="1059"/>
        <end position="1262"/>
    </location>
</feature>
<accession>A0A9P6FSA9</accession>
<name>A0A9P6FSA9_9FUNG</name>
<dbReference type="GO" id="GO:0031124">
    <property type="term" value="P:mRNA 3'-end processing"/>
    <property type="evidence" value="ECO:0007669"/>
    <property type="project" value="TreeGrafter"/>
</dbReference>
<dbReference type="CDD" id="cd22453">
    <property type="entry name" value="KH-I_MUG60_like"/>
    <property type="match status" value="1"/>
</dbReference>
<dbReference type="Proteomes" id="UP000780801">
    <property type="component" value="Unassembled WGS sequence"/>
</dbReference>
<feature type="region of interest" description="Disordered" evidence="2">
    <location>
        <begin position="1385"/>
        <end position="1404"/>
    </location>
</feature>
<dbReference type="PROSITE" id="PS50084">
    <property type="entry name" value="KH_TYPE_1"/>
    <property type="match status" value="2"/>
</dbReference>
<feature type="compositionally biased region" description="Low complexity" evidence="2">
    <location>
        <begin position="1189"/>
        <end position="1198"/>
    </location>
</feature>
<feature type="domain" description="K Homology" evidence="3">
    <location>
        <begin position="382"/>
        <end position="448"/>
    </location>
</feature>
<comment type="caution">
    <text evidence="4">The sequence shown here is derived from an EMBL/GenBank/DDBJ whole genome shotgun (WGS) entry which is preliminary data.</text>
</comment>
<feature type="compositionally biased region" description="Low complexity" evidence="2">
    <location>
        <begin position="957"/>
        <end position="974"/>
    </location>
</feature>
<feature type="region of interest" description="Disordered" evidence="2">
    <location>
        <begin position="910"/>
        <end position="1041"/>
    </location>
</feature>
<feature type="domain" description="K Homology" evidence="3">
    <location>
        <begin position="154"/>
        <end position="234"/>
    </location>
</feature>
<dbReference type="EMBL" id="JAABOA010002149">
    <property type="protein sequence ID" value="KAF9580306.1"/>
    <property type="molecule type" value="Genomic_DNA"/>
</dbReference>
<feature type="compositionally biased region" description="Gly residues" evidence="2">
    <location>
        <begin position="1154"/>
        <end position="1163"/>
    </location>
</feature>
<dbReference type="Pfam" id="PF00013">
    <property type="entry name" value="KH_1"/>
    <property type="match status" value="2"/>
</dbReference>
<dbReference type="GO" id="GO:0003723">
    <property type="term" value="F:RNA binding"/>
    <property type="evidence" value="ECO:0007669"/>
    <property type="project" value="UniProtKB-UniRule"/>
</dbReference>
<reference evidence="4" key="1">
    <citation type="journal article" date="2020" name="Fungal Divers.">
        <title>Resolving the Mortierellaceae phylogeny through synthesis of multi-gene phylogenetics and phylogenomics.</title>
        <authorList>
            <person name="Vandepol N."/>
            <person name="Liber J."/>
            <person name="Desiro A."/>
            <person name="Na H."/>
            <person name="Kennedy M."/>
            <person name="Barry K."/>
            <person name="Grigoriev I.V."/>
            <person name="Miller A.N."/>
            <person name="O'Donnell K."/>
            <person name="Stajich J.E."/>
            <person name="Bonito G."/>
        </authorList>
    </citation>
    <scope>NUCLEOTIDE SEQUENCE</scope>
    <source>
        <strain evidence="4">KOD1015</strain>
    </source>
</reference>
<feature type="region of interest" description="Disordered" evidence="2">
    <location>
        <begin position="1"/>
        <end position="74"/>
    </location>
</feature>
<organism evidence="4 5">
    <name type="scientific">Lunasporangiospora selenospora</name>
    <dbReference type="NCBI Taxonomy" id="979761"/>
    <lineage>
        <taxon>Eukaryota</taxon>
        <taxon>Fungi</taxon>
        <taxon>Fungi incertae sedis</taxon>
        <taxon>Mucoromycota</taxon>
        <taxon>Mortierellomycotina</taxon>
        <taxon>Mortierellomycetes</taxon>
        <taxon>Mortierellales</taxon>
        <taxon>Mortierellaceae</taxon>
        <taxon>Lunasporangiospora</taxon>
    </lineage>
</organism>
<feature type="domain" description="K Homology" evidence="3">
    <location>
        <begin position="450"/>
        <end position="530"/>
    </location>
</feature>
<evidence type="ECO:0000313" key="4">
    <source>
        <dbReference type="EMBL" id="KAF9580306.1"/>
    </source>
</evidence>
<feature type="region of interest" description="Disordered" evidence="2">
    <location>
        <begin position="654"/>
        <end position="716"/>
    </location>
</feature>
<evidence type="ECO:0000256" key="1">
    <source>
        <dbReference type="PROSITE-ProRule" id="PRU00117"/>
    </source>
</evidence>
<dbReference type="OrthoDB" id="271862at2759"/>
<dbReference type="InterPro" id="IPR004088">
    <property type="entry name" value="KH_dom_type_1"/>
</dbReference>
<sequence length="1510" mass="161189">LSIKVSKALISAPSGSSPDTPQEKSPSSPRTPGARDAVPVALPDPVAPLTPLSTTPATSEAGTAGEAHPDDHRAFDSSTIAFPVRTEFKTALNEISAATRTSVTLMTSHLHASTVPQPGLSRHDTVELLISGTWENAEAARLLLLVTIDTLQPGIVSDKLQVELKYQNMVGGRKREDLQELMARTRTSIYLTSPFVQTDIKNGAHMEPRYNDVYITGEASCVQAAKEEIQRVFQRAQSSSMPFARSVNIATRKLEWMVMNHREELRTIMTNNASFISFPPLGASQPVITVYGESRVNVERTIRTVMQLSCRFHSGSVSLLSDPLSLHLSTSPLANIAQLVAQTSGAEVEYRNSGFSIFGDEIQMKMAVQYLTEFDFMKALPYEVKFSVELANEHREFISGKKNGKINRIMKTTGAKIKFDLCNEYNFYVDLSSMSALKAMEALNLLEEELPAEISFFVPETYHKRIIGVGGKNIQRIMKKYGVYVKFSNSEEFANLGGYFDNLDNVVARTPSKNAMNLDNLKQAVMELVNPKDKDFVVVHLEIPKQQHLRLLSDQGYVLKEIHETTNTTIQFPDRESGLDIVTVLGPESLIQQAVSMFLSLVEEQFTYLVPESEPLERALAHLEFQSEVIDIVKREWNMTLIPPTAQTQELTQTEATEQAYQGGAPSSPASLGAQEKPLDQDASTRENGTVDPTPAEDEQLAGNNAKGSSNPKPLGERTFVFRYTRNNEDYLANAKDVLVQYLIKHCVRLNDDEIRATAPRLRSDSFRDALSHLNSVIVPTVGNSGPTNPANSFSNYSLFESGDSPIDALAPRATNSTLPSMDKSAARWSEPAVRHMSSFSGSPSLIGVATGSPGQPYAIGTSPNSSSTNVHLNLGANGGISNNSNNSAQVAAAAFGRVTSLPSDPWTMPGKYQQFHHHHQQSGSVGYLGSIGQARAGNPPPGINRPGSPGVGQTNSTSGYYGSSGLSSSSSSHQHQHSAMFGNPGFQGSGMPPVSSSVTPPRYSGRNSPVQNAGSSVHLLGNFGGQPQQQPPSSQKILSVAPGSRNSMQYLEEKMMTGQAFGPGYGPTLNSNGGIGGDGRPASQSSSQQQLHQQQPGQQAQQQAQQQPSQSTFSGAYPAHMGFSGQSYQYPHQRQRHSSQNSAASHHTMFLGPIGGGLGSAGGSVNSDEISTEDDSDEVFDEMRQRQRLQQQQQQRHQQAKQGYTHTAGVGATPDIYGSRFSSTSSNMGRRGSAPSIPVAPISSGSGSGSGSSGFRPFYSQKESSSPVVHLSNGSGTHVNSGSDLYDQSGLVSAMSKHTLGSISVLGSAANGSTSSLNIGAIGTNNNSPQQGPTIIGSRGSGGLGGILGGGGLGFGGIVNSGGAIQRSGSNSSFGAHLQENSTVQGHLSHGHGSSHQQQQQHYQYHHQYPGHGVLEHKSMSAHNNYGGYVGGPIGGVGVGNGGTGSSYGSLGSFGRSGRPRTESMGSNLSVSSAHFYMDNGSTGLGQGLPSSGLEDDRGANLGVGGWDR</sequence>
<feature type="compositionally biased region" description="Low complexity" evidence="2">
    <location>
        <begin position="36"/>
        <end position="59"/>
    </location>
</feature>
<feature type="region of interest" description="Disordered" evidence="2">
    <location>
        <begin position="1483"/>
        <end position="1510"/>
    </location>
</feature>
<dbReference type="SMART" id="SM00322">
    <property type="entry name" value="KH"/>
    <property type="match status" value="4"/>
</dbReference>
<feature type="compositionally biased region" description="Low complexity" evidence="2">
    <location>
        <begin position="1386"/>
        <end position="1404"/>
    </location>
</feature>
<feature type="compositionally biased region" description="Low complexity" evidence="2">
    <location>
        <begin position="1233"/>
        <end position="1246"/>
    </location>
</feature>
<feature type="compositionally biased region" description="Polar residues" evidence="2">
    <location>
        <begin position="995"/>
        <end position="1016"/>
    </location>
</feature>
<dbReference type="InterPro" id="IPR004087">
    <property type="entry name" value="KH_dom"/>
</dbReference>
<keyword evidence="5" id="KW-1185">Reference proteome</keyword>
<feature type="domain" description="K Homology" evidence="3">
    <location>
        <begin position="535"/>
        <end position="603"/>
    </location>
</feature>
<dbReference type="PANTHER" id="PTHR12460:SF0">
    <property type="entry name" value="CID DOMAIN-CONTAINING PROTEIN-RELATED"/>
    <property type="match status" value="1"/>
</dbReference>
<proteinExistence type="predicted"/>
<dbReference type="CDD" id="cd00105">
    <property type="entry name" value="KH-I"/>
    <property type="match status" value="1"/>
</dbReference>
<keyword evidence="1" id="KW-0694">RNA-binding</keyword>
<feature type="compositionally biased region" description="Polar residues" evidence="2">
    <location>
        <begin position="702"/>
        <end position="712"/>
    </location>
</feature>
<dbReference type="PANTHER" id="PTHR12460">
    <property type="entry name" value="CYCLIN-DEPENDENT KINASE INHIBITOR-RELATED PROTEIN"/>
    <property type="match status" value="1"/>
</dbReference>
<feature type="compositionally biased region" description="Low complexity" evidence="2">
    <location>
        <begin position="1082"/>
        <end position="1112"/>
    </location>
</feature>
<dbReference type="Pfam" id="PF24563">
    <property type="entry name" value="KH_Mug60-KHD4"/>
    <property type="match status" value="1"/>
</dbReference>
<dbReference type="GO" id="GO:0000993">
    <property type="term" value="F:RNA polymerase II complex binding"/>
    <property type="evidence" value="ECO:0007669"/>
    <property type="project" value="TreeGrafter"/>
</dbReference>
<dbReference type="InterPro" id="IPR036612">
    <property type="entry name" value="KH_dom_type_1_sf"/>
</dbReference>
<dbReference type="Gene3D" id="3.30.1370.10">
    <property type="entry name" value="K Homology domain, type 1"/>
    <property type="match status" value="3"/>
</dbReference>
<evidence type="ECO:0000256" key="2">
    <source>
        <dbReference type="SAM" id="MobiDB-lite"/>
    </source>
</evidence>
<feature type="compositionally biased region" description="Acidic residues" evidence="2">
    <location>
        <begin position="1171"/>
        <end position="1181"/>
    </location>
</feature>
<feature type="compositionally biased region" description="Polar residues" evidence="2">
    <location>
        <begin position="13"/>
        <end position="30"/>
    </location>
</feature>
<gene>
    <name evidence="4" type="ORF">BGW38_003098</name>
</gene>
<evidence type="ECO:0000259" key="3">
    <source>
        <dbReference type="SMART" id="SM00322"/>
    </source>
</evidence>
<feature type="non-terminal residue" evidence="4">
    <location>
        <position position="1"/>
    </location>
</feature>
<feature type="compositionally biased region" description="Polar residues" evidence="2">
    <location>
        <begin position="1125"/>
        <end position="1146"/>
    </location>
</feature>
<dbReference type="InterPro" id="IPR056553">
    <property type="entry name" value="KH_Mug60-KHD4"/>
</dbReference>
<protein>
    <recommendedName>
        <fullName evidence="3">K Homology domain-containing protein</fullName>
    </recommendedName>
</protein>